<keyword evidence="9" id="KW-0479">Metal-binding</keyword>
<dbReference type="OMA" id="ESEPMYF"/>
<comment type="similarity">
    <text evidence="6">In the N-terminal section; belongs to the DHNA family.</text>
</comment>
<evidence type="ECO:0000256" key="2">
    <source>
        <dbReference type="ARBA" id="ARBA00000198"/>
    </source>
</evidence>
<keyword evidence="12" id="KW-0067">ATP-binding</keyword>
<dbReference type="CDD" id="cd00483">
    <property type="entry name" value="HPPK"/>
    <property type="match status" value="1"/>
</dbReference>
<dbReference type="GO" id="GO:0004150">
    <property type="term" value="F:dihydroneopterin aldolase activity"/>
    <property type="evidence" value="ECO:0007669"/>
    <property type="project" value="EnsemblFungi"/>
</dbReference>
<dbReference type="PROSITE" id="PS00792">
    <property type="entry name" value="DHPS_1"/>
    <property type="match status" value="1"/>
</dbReference>
<dbReference type="OrthoDB" id="615426at2759"/>
<keyword evidence="8" id="KW-0808">Transferase</keyword>
<dbReference type="KEGG" id="ppa:PAS_chr2-2_0302"/>
<evidence type="ECO:0000256" key="4">
    <source>
        <dbReference type="ARBA" id="ARBA00004763"/>
    </source>
</evidence>
<comment type="pathway">
    <text evidence="4">Cofactor biosynthesis; tetrahydrofolate biosynthesis; 7,8-dihydrofolate from 2-amino-4-hydroxy-6-hydroxymethyl-7,8-dihydropteridine diphosphate and 4-aminobenzoate: step 1/2.</text>
</comment>
<dbReference type="FunCoup" id="C4R281">
    <property type="interactions" value="246"/>
</dbReference>
<dbReference type="SUPFAM" id="SSF51717">
    <property type="entry name" value="Dihydropteroate synthetase-like"/>
    <property type="match status" value="1"/>
</dbReference>
<evidence type="ECO:0000256" key="8">
    <source>
        <dbReference type="ARBA" id="ARBA00022679"/>
    </source>
</evidence>
<dbReference type="GeneID" id="8198202"/>
<dbReference type="InterPro" id="IPR000489">
    <property type="entry name" value="Pterin-binding_dom"/>
</dbReference>
<dbReference type="HOGENOM" id="CLU_008023_2_0_1"/>
<dbReference type="SMR" id="C4R281"/>
<organism evidence="17 18">
    <name type="scientific">Komagataella phaffii (strain GS115 / ATCC 20864)</name>
    <name type="common">Yeast</name>
    <name type="synonym">Pichia pastoris</name>
    <dbReference type="NCBI Taxonomy" id="644223"/>
    <lineage>
        <taxon>Eukaryota</taxon>
        <taxon>Fungi</taxon>
        <taxon>Dikarya</taxon>
        <taxon>Ascomycota</taxon>
        <taxon>Saccharomycotina</taxon>
        <taxon>Pichiomycetes</taxon>
        <taxon>Pichiales</taxon>
        <taxon>Pichiaceae</taxon>
        <taxon>Komagataella</taxon>
    </lineage>
</organism>
<evidence type="ECO:0000256" key="10">
    <source>
        <dbReference type="ARBA" id="ARBA00022741"/>
    </source>
</evidence>
<keyword evidence="11" id="KW-0418">Kinase</keyword>
<dbReference type="UniPathway" id="UPA00077">
    <property type="reaction ID" value="UER00155"/>
</dbReference>
<evidence type="ECO:0000256" key="3">
    <source>
        <dbReference type="ARBA" id="ARBA00001946"/>
    </source>
</evidence>
<dbReference type="GO" id="GO:0046654">
    <property type="term" value="P:tetrahydrofolate biosynthetic process"/>
    <property type="evidence" value="ECO:0007669"/>
    <property type="project" value="UniProtKB-UniPathway"/>
</dbReference>
<name>C4R281_KOMPG</name>
<protein>
    <submittedName>
        <fullName evidence="17">Multifunctional enzyme of the folic acid biosynthesis pathway</fullName>
    </submittedName>
</protein>
<keyword evidence="18" id="KW-1185">Reference proteome</keyword>
<keyword evidence="15" id="KW-0511">Multifunctional enzyme</keyword>
<evidence type="ECO:0000256" key="15">
    <source>
        <dbReference type="ARBA" id="ARBA00023268"/>
    </source>
</evidence>
<keyword evidence="13" id="KW-0460">Magnesium</keyword>
<dbReference type="InterPro" id="IPR000550">
    <property type="entry name" value="Hppk"/>
</dbReference>
<dbReference type="PANTHER" id="PTHR20941:SF1">
    <property type="entry name" value="FOLIC ACID SYNTHESIS PROTEIN FOL1"/>
    <property type="match status" value="1"/>
</dbReference>
<dbReference type="SUPFAM" id="SSF55083">
    <property type="entry name" value="6-hydroxymethyl-7,8-dihydropterin pyrophosphokinase, HPPK"/>
    <property type="match status" value="1"/>
</dbReference>
<reference evidence="17 18" key="1">
    <citation type="journal article" date="2009" name="Nat. Biotechnol.">
        <title>Genome sequence of the recombinant protein production host Pichia pastoris.</title>
        <authorList>
            <person name="De Schutter K."/>
            <person name="Lin Y.C."/>
            <person name="Tiels P."/>
            <person name="Van Hecke A."/>
            <person name="Glinka S."/>
            <person name="Weber-Lehmann J."/>
            <person name="Rouze P."/>
            <person name="Van de Peer Y."/>
            <person name="Callewaert N."/>
        </authorList>
    </citation>
    <scope>NUCLEOTIDE SEQUENCE [LARGE SCALE GENOMIC DNA]</scope>
    <source>
        <strain evidence="18">GS115 / ATCC 20864</strain>
    </source>
</reference>
<dbReference type="Gene3D" id="3.30.1130.10">
    <property type="match status" value="2"/>
</dbReference>
<evidence type="ECO:0000259" key="16">
    <source>
        <dbReference type="PROSITE" id="PS50972"/>
    </source>
</evidence>
<comment type="pathway">
    <text evidence="5">Cofactor biosynthesis; tetrahydrofolate biosynthesis; 2-amino-4-hydroxy-6-hydroxymethyl-7,8-dihydropteridine diphosphate from 7,8-dihydroneopterin triphosphate: step 4/4.</text>
</comment>
<evidence type="ECO:0000256" key="14">
    <source>
        <dbReference type="ARBA" id="ARBA00022909"/>
    </source>
</evidence>
<keyword evidence="14" id="KW-0289">Folate biosynthesis</keyword>
<dbReference type="InterPro" id="IPR006390">
    <property type="entry name" value="DHP_synth_dom"/>
</dbReference>
<evidence type="ECO:0000256" key="9">
    <source>
        <dbReference type="ARBA" id="ARBA00022723"/>
    </source>
</evidence>
<dbReference type="GO" id="GO:0016301">
    <property type="term" value="F:kinase activity"/>
    <property type="evidence" value="ECO:0007669"/>
    <property type="project" value="UniProtKB-KW"/>
</dbReference>
<keyword evidence="10" id="KW-0547">Nucleotide-binding</keyword>
<evidence type="ECO:0000256" key="13">
    <source>
        <dbReference type="ARBA" id="ARBA00022842"/>
    </source>
</evidence>
<proteinExistence type="inferred from homology"/>
<dbReference type="Gene3D" id="3.30.70.560">
    <property type="entry name" value="7,8-Dihydro-6-hydroxymethylpterin-pyrophosphokinase HPPK"/>
    <property type="match status" value="1"/>
</dbReference>
<dbReference type="GO" id="GO:0046656">
    <property type="term" value="P:folic acid biosynthetic process"/>
    <property type="evidence" value="ECO:0007669"/>
    <property type="project" value="UniProtKB-KW"/>
</dbReference>
<dbReference type="InterPro" id="IPR043133">
    <property type="entry name" value="GTP-CH-I_C/QueF"/>
</dbReference>
<dbReference type="Pfam" id="PF00809">
    <property type="entry name" value="Pterin_bind"/>
    <property type="match status" value="1"/>
</dbReference>
<evidence type="ECO:0000256" key="12">
    <source>
        <dbReference type="ARBA" id="ARBA00022840"/>
    </source>
</evidence>
<dbReference type="PROSITE" id="PS00794">
    <property type="entry name" value="HPPK"/>
    <property type="match status" value="1"/>
</dbReference>
<dbReference type="Pfam" id="PF01288">
    <property type="entry name" value="HPPK"/>
    <property type="match status" value="1"/>
</dbReference>
<comment type="catalytic activity">
    <reaction evidence="2">
        <text>6-hydroxymethyl-7,8-dihydropterin + ATP = (7,8-dihydropterin-6-yl)methyl diphosphate + AMP + H(+)</text>
        <dbReference type="Rhea" id="RHEA:11412"/>
        <dbReference type="ChEBI" id="CHEBI:15378"/>
        <dbReference type="ChEBI" id="CHEBI:30616"/>
        <dbReference type="ChEBI" id="CHEBI:44841"/>
        <dbReference type="ChEBI" id="CHEBI:72950"/>
        <dbReference type="ChEBI" id="CHEBI:456215"/>
        <dbReference type="EC" id="2.7.6.3"/>
    </reaction>
</comment>
<dbReference type="PROSITE" id="PS50972">
    <property type="entry name" value="PTERIN_BINDING"/>
    <property type="match status" value="1"/>
</dbReference>
<evidence type="ECO:0000256" key="1">
    <source>
        <dbReference type="ARBA" id="ARBA00000012"/>
    </source>
</evidence>
<dbReference type="RefSeq" id="XP_002491885.1">
    <property type="nucleotide sequence ID" value="XM_002491840.1"/>
</dbReference>
<evidence type="ECO:0000313" key="18">
    <source>
        <dbReference type="Proteomes" id="UP000000314"/>
    </source>
</evidence>
<dbReference type="eggNOG" id="KOG2544">
    <property type="taxonomic scope" value="Eukaryota"/>
</dbReference>
<dbReference type="InterPro" id="IPR006157">
    <property type="entry name" value="FolB_dom"/>
</dbReference>
<dbReference type="SMART" id="SM00905">
    <property type="entry name" value="FolB"/>
    <property type="match status" value="2"/>
</dbReference>
<sequence length="775" mass="86377">MISGTSKSPDLVKISRLHFNAQLTNGNFWHQTSLQPFTCSVILKTDFFKASETDDLRYSLNYATISNNILSVFRNSDEVYGSIESIAHRIAESVFSDESNGRSAEISVSSEKSEIRCDSIDLSISRYRKNDSTNELIAPSLDKFTFKGLNLFTIIGVYTFERYNKQSVVLNLSVHYNTNKDKLKFSQLTETVSSYVESTQFKTVEALAGNVASLVLQEFEFIEAADVEVVKLNAIIFADGVGVATSKLRNQLQRSKIVVNPTKSEFSTLPNLNKETSFEGHPNIENHRVFIAFGTNEGDYLENIEKTIIELDKRGCKVEKTSSLYESAPMYHLDQARFQNGVFQISTKLSPRDLLKTLKEIEYGELKRVKHFDNGPRTIDLDILLYDDLIHDEPDLKIPHVSLIERNFVLYPLCDLLPPTAIHPVTAEPFHQHLKKLSAHDTSIQADDGLVNIIPIPSIPNRKADIRIDTIGNKLTKSLVMAVLNVTPDSFSDGGLHNTNESIISVYEEMVHSGVDIIDIGGVSTRPGAAAPSEEEELSRVIPAIQLIRNHEKENNLQPQVISVDTFRSQVALKSLESGANIVNDISGGRFDEQIFDVVAKFGAPYMVGHTRGENMTDMHTHTKYKHTQKIGEVEFWQSSPLIDTIGREIAESIQLATRKGVKRWQLIVDPGLGFAKTVEQNISLIRNLPNLAKYGVEADGDYQSLHRVPFLLGPSRKRFIGVITGEELPRSVGTCAAVMSCIGFGGHLIRVHDFKAVKVTCGMADAIYKGLIQS</sequence>
<dbReference type="InterPro" id="IPR045031">
    <property type="entry name" value="DHP_synth-like"/>
</dbReference>
<dbReference type="PANTHER" id="PTHR20941">
    <property type="entry name" value="FOLATE SYNTHESIS PROTEINS"/>
    <property type="match status" value="1"/>
</dbReference>
<dbReference type="Proteomes" id="UP000000314">
    <property type="component" value="Chromosome 2"/>
</dbReference>
<dbReference type="InterPro" id="IPR035907">
    <property type="entry name" value="Hppk_sf"/>
</dbReference>
<dbReference type="NCBIfam" id="TIGR00526">
    <property type="entry name" value="folB_dom"/>
    <property type="match status" value="2"/>
</dbReference>
<evidence type="ECO:0000256" key="7">
    <source>
        <dbReference type="ARBA" id="ARBA00009951"/>
    </source>
</evidence>
<comment type="similarity">
    <text evidence="7">In the C-terminal section; belongs to the DHPS family.</text>
</comment>
<evidence type="ECO:0000256" key="6">
    <source>
        <dbReference type="ARBA" id="ARBA00009640"/>
    </source>
</evidence>
<dbReference type="GO" id="GO:0046872">
    <property type="term" value="F:metal ion binding"/>
    <property type="evidence" value="ECO:0007669"/>
    <property type="project" value="UniProtKB-KW"/>
</dbReference>
<dbReference type="Gene3D" id="3.20.20.20">
    <property type="entry name" value="Dihydropteroate synthase-like"/>
    <property type="match status" value="1"/>
</dbReference>
<dbReference type="GO" id="GO:0005524">
    <property type="term" value="F:ATP binding"/>
    <property type="evidence" value="ECO:0007669"/>
    <property type="project" value="UniProtKB-KW"/>
</dbReference>
<dbReference type="SUPFAM" id="SSF55620">
    <property type="entry name" value="Tetrahydrobiopterin biosynthesis enzymes-like"/>
    <property type="match status" value="2"/>
</dbReference>
<evidence type="ECO:0000256" key="5">
    <source>
        <dbReference type="ARBA" id="ARBA00005051"/>
    </source>
</evidence>
<dbReference type="NCBIfam" id="TIGR01498">
    <property type="entry name" value="folK"/>
    <property type="match status" value="1"/>
</dbReference>
<dbReference type="STRING" id="644223.C4R281"/>
<gene>
    <name evidence="17" type="ordered locus">PAS_chr2-2_0302</name>
</gene>
<comment type="catalytic activity">
    <reaction evidence="1">
        <text>(7,8-dihydropterin-6-yl)methyl diphosphate + 4-aminobenzoate = 7,8-dihydropteroate + diphosphate</text>
        <dbReference type="Rhea" id="RHEA:19949"/>
        <dbReference type="ChEBI" id="CHEBI:17836"/>
        <dbReference type="ChEBI" id="CHEBI:17839"/>
        <dbReference type="ChEBI" id="CHEBI:33019"/>
        <dbReference type="ChEBI" id="CHEBI:72950"/>
        <dbReference type="EC" id="2.5.1.15"/>
    </reaction>
</comment>
<dbReference type="NCBIfam" id="TIGR01496">
    <property type="entry name" value="DHPS"/>
    <property type="match status" value="1"/>
</dbReference>
<comment type="cofactor">
    <cofactor evidence="3">
        <name>Mg(2+)</name>
        <dbReference type="ChEBI" id="CHEBI:18420"/>
    </cofactor>
</comment>
<evidence type="ECO:0000313" key="17">
    <source>
        <dbReference type="EMBL" id="CAY69605.1"/>
    </source>
</evidence>
<dbReference type="GO" id="GO:0003848">
    <property type="term" value="F:2-amino-4-hydroxy-6-hydroxymethyldihydropteridine diphosphokinase activity"/>
    <property type="evidence" value="ECO:0007669"/>
    <property type="project" value="UniProtKB-EC"/>
</dbReference>
<dbReference type="PROSITE" id="PS00793">
    <property type="entry name" value="DHPS_2"/>
    <property type="match status" value="1"/>
</dbReference>
<dbReference type="GO" id="GO:0005740">
    <property type="term" value="C:mitochondrial envelope"/>
    <property type="evidence" value="ECO:0007669"/>
    <property type="project" value="EnsemblFungi"/>
</dbReference>
<dbReference type="InterPro" id="IPR011005">
    <property type="entry name" value="Dihydropteroate_synth-like_sf"/>
</dbReference>
<evidence type="ECO:0000256" key="11">
    <source>
        <dbReference type="ARBA" id="ARBA00022777"/>
    </source>
</evidence>
<feature type="domain" description="Pterin-binding" evidence="16">
    <location>
        <begin position="478"/>
        <end position="769"/>
    </location>
</feature>
<dbReference type="AlphaFoldDB" id="C4R281"/>
<dbReference type="EMBL" id="FN392320">
    <property type="protein sequence ID" value="CAY69605.1"/>
    <property type="molecule type" value="Genomic_DNA"/>
</dbReference>
<dbReference type="InParanoid" id="C4R281"/>
<dbReference type="GO" id="GO:0004156">
    <property type="term" value="F:dihydropteroate synthase activity"/>
    <property type="evidence" value="ECO:0007669"/>
    <property type="project" value="UniProtKB-EC"/>
</dbReference>
<dbReference type="CDD" id="cd00739">
    <property type="entry name" value="DHPS"/>
    <property type="match status" value="1"/>
</dbReference>
<dbReference type="Pfam" id="PF02152">
    <property type="entry name" value="FolB"/>
    <property type="match status" value="2"/>
</dbReference>
<accession>C4R281</accession>